<accession>A0ACA9NRQ7</accession>
<name>A0ACA9NRQ7_9GLOM</name>
<evidence type="ECO:0000313" key="1">
    <source>
        <dbReference type="EMBL" id="CAG8671535.1"/>
    </source>
</evidence>
<dbReference type="Proteomes" id="UP000789366">
    <property type="component" value="Unassembled WGS sequence"/>
</dbReference>
<proteinExistence type="predicted"/>
<keyword evidence="2" id="KW-1185">Reference proteome</keyword>
<sequence>MALYFTECQNEEFDLLTIYNKTHKSEYYHYNTSGSEHNTSLQIILSDKLKIISACTNIKRYLNLQQANAKLNLFLQINKDSE</sequence>
<evidence type="ECO:0000313" key="2">
    <source>
        <dbReference type="Proteomes" id="UP000789366"/>
    </source>
</evidence>
<protein>
    <submittedName>
        <fullName evidence="1">12856_t:CDS:1</fullName>
    </submittedName>
</protein>
<gene>
    <name evidence="1" type="ORF">SPELUC_LOCUS9689</name>
</gene>
<dbReference type="EMBL" id="CAJVPW010016627">
    <property type="protein sequence ID" value="CAG8671535.1"/>
    <property type="molecule type" value="Genomic_DNA"/>
</dbReference>
<comment type="caution">
    <text evidence="1">The sequence shown here is derived from an EMBL/GenBank/DDBJ whole genome shotgun (WGS) entry which is preliminary data.</text>
</comment>
<reference evidence="1" key="1">
    <citation type="submission" date="2021-06" db="EMBL/GenBank/DDBJ databases">
        <authorList>
            <person name="Kallberg Y."/>
            <person name="Tangrot J."/>
            <person name="Rosling A."/>
        </authorList>
    </citation>
    <scope>NUCLEOTIDE SEQUENCE</scope>
    <source>
        <strain evidence="1">28 12/20/2015</strain>
    </source>
</reference>
<organism evidence="1 2">
    <name type="scientific">Cetraspora pellucida</name>
    <dbReference type="NCBI Taxonomy" id="1433469"/>
    <lineage>
        <taxon>Eukaryota</taxon>
        <taxon>Fungi</taxon>
        <taxon>Fungi incertae sedis</taxon>
        <taxon>Mucoromycota</taxon>
        <taxon>Glomeromycotina</taxon>
        <taxon>Glomeromycetes</taxon>
        <taxon>Diversisporales</taxon>
        <taxon>Gigasporaceae</taxon>
        <taxon>Cetraspora</taxon>
    </lineage>
</organism>
<feature type="non-terminal residue" evidence="1">
    <location>
        <position position="82"/>
    </location>
</feature>